<dbReference type="PANTHER" id="PTHR30108:SF21">
    <property type="entry name" value="4-HYDROXYBENZOATE DECARBOXYLASE"/>
    <property type="match status" value="1"/>
</dbReference>
<gene>
    <name evidence="4" type="ORF">METZ01_LOCUS439930</name>
</gene>
<feature type="domain" description="3-octaprenyl-4-hydroxybenzoate carboxy-lyase-like Rift-related" evidence="2">
    <location>
        <begin position="101"/>
        <end position="250"/>
    </location>
</feature>
<evidence type="ECO:0000313" key="4">
    <source>
        <dbReference type="EMBL" id="SVD87076.1"/>
    </source>
</evidence>
<dbReference type="GO" id="GO:0005737">
    <property type="term" value="C:cytoplasm"/>
    <property type="evidence" value="ECO:0007669"/>
    <property type="project" value="TreeGrafter"/>
</dbReference>
<evidence type="ECO:0000256" key="1">
    <source>
        <dbReference type="ARBA" id="ARBA00010021"/>
    </source>
</evidence>
<dbReference type="InterPro" id="IPR048304">
    <property type="entry name" value="UbiD_Rift_dom"/>
</dbReference>
<accession>A0A382YUX5</accession>
<protein>
    <recommendedName>
        <fullName evidence="5">UbiD family decarboxylase</fullName>
    </recommendedName>
</protein>
<dbReference type="PANTHER" id="PTHR30108">
    <property type="entry name" value="3-OCTAPRENYL-4-HYDROXYBENZOATE CARBOXY-LYASE-RELATED"/>
    <property type="match status" value="1"/>
</dbReference>
<feature type="domain" description="3-octaprenyl-4-hydroxybenzoate carboxy-lyase-like N-terminal" evidence="3">
    <location>
        <begin position="9"/>
        <end position="86"/>
    </location>
</feature>
<organism evidence="4">
    <name type="scientific">marine metagenome</name>
    <dbReference type="NCBI Taxonomy" id="408172"/>
    <lineage>
        <taxon>unclassified sequences</taxon>
        <taxon>metagenomes</taxon>
        <taxon>ecological metagenomes</taxon>
    </lineage>
</organism>
<feature type="non-terminal residue" evidence="4">
    <location>
        <position position="254"/>
    </location>
</feature>
<reference evidence="4" key="1">
    <citation type="submission" date="2018-05" db="EMBL/GenBank/DDBJ databases">
        <authorList>
            <person name="Lanie J.A."/>
            <person name="Ng W.-L."/>
            <person name="Kazmierczak K.M."/>
            <person name="Andrzejewski T.M."/>
            <person name="Davidsen T.M."/>
            <person name="Wayne K.J."/>
            <person name="Tettelin H."/>
            <person name="Glass J.I."/>
            <person name="Rusch D."/>
            <person name="Podicherti R."/>
            <person name="Tsui H.-C.T."/>
            <person name="Winkler M.E."/>
        </authorList>
    </citation>
    <scope>NUCLEOTIDE SEQUENCE</scope>
</reference>
<evidence type="ECO:0000259" key="2">
    <source>
        <dbReference type="Pfam" id="PF01977"/>
    </source>
</evidence>
<sequence>MTVDMRSFLQQIKKTNDVFTVKKGVSTKYEIAAITEKLDESKAVLFENIKGSKFKMVSNLVGSRDRFAQAIGAKKSDINQKIVKAISSAKKPKISRTAKFFENSSKDISILPIVTHFQNESGPFITSSILYTGNQEKKSQNSSFHRLMPIGKNQFSIRMVEGRDLHRTFMFAKSHGEDLPIAITVGVHPAISIACAFQAKWGKNELEIANSLLNNKLTLTKCPSTGLLVPSTAEIVMEGKILRNKTHKEWMVEM</sequence>
<dbReference type="InterPro" id="IPR002830">
    <property type="entry name" value="UbiD"/>
</dbReference>
<evidence type="ECO:0000259" key="3">
    <source>
        <dbReference type="Pfam" id="PF20695"/>
    </source>
</evidence>
<dbReference type="EMBL" id="UINC01178746">
    <property type="protein sequence ID" value="SVD87076.1"/>
    <property type="molecule type" value="Genomic_DNA"/>
</dbReference>
<dbReference type="AlphaFoldDB" id="A0A382YUX5"/>
<evidence type="ECO:0008006" key="5">
    <source>
        <dbReference type="Google" id="ProtNLM"/>
    </source>
</evidence>
<proteinExistence type="inferred from homology"/>
<dbReference type="Pfam" id="PF01977">
    <property type="entry name" value="UbiD"/>
    <property type="match status" value="1"/>
</dbReference>
<dbReference type="SUPFAM" id="SSF50475">
    <property type="entry name" value="FMN-binding split barrel"/>
    <property type="match status" value="1"/>
</dbReference>
<name>A0A382YUX5_9ZZZZ</name>
<dbReference type="InterPro" id="IPR049383">
    <property type="entry name" value="UbiD-like_N"/>
</dbReference>
<dbReference type="GO" id="GO:0016831">
    <property type="term" value="F:carboxy-lyase activity"/>
    <property type="evidence" value="ECO:0007669"/>
    <property type="project" value="InterPro"/>
</dbReference>
<comment type="similarity">
    <text evidence="1">Belongs to the UbiD family.</text>
</comment>
<dbReference type="Pfam" id="PF20695">
    <property type="entry name" value="UbiD_N"/>
    <property type="match status" value="1"/>
</dbReference>